<gene>
    <name evidence="2" type="ORF">DPMN_025641</name>
</gene>
<feature type="compositionally biased region" description="Polar residues" evidence="1">
    <location>
        <begin position="12"/>
        <end position="22"/>
    </location>
</feature>
<dbReference type="EMBL" id="JAIWYP010000002">
    <property type="protein sequence ID" value="KAH3862668.1"/>
    <property type="molecule type" value="Genomic_DNA"/>
</dbReference>
<feature type="compositionally biased region" description="Basic and acidic residues" evidence="1">
    <location>
        <begin position="1"/>
        <end position="11"/>
    </location>
</feature>
<organism evidence="2 3">
    <name type="scientific">Dreissena polymorpha</name>
    <name type="common">Zebra mussel</name>
    <name type="synonym">Mytilus polymorpha</name>
    <dbReference type="NCBI Taxonomy" id="45954"/>
    <lineage>
        <taxon>Eukaryota</taxon>
        <taxon>Metazoa</taxon>
        <taxon>Spiralia</taxon>
        <taxon>Lophotrochozoa</taxon>
        <taxon>Mollusca</taxon>
        <taxon>Bivalvia</taxon>
        <taxon>Autobranchia</taxon>
        <taxon>Heteroconchia</taxon>
        <taxon>Euheterodonta</taxon>
        <taxon>Imparidentia</taxon>
        <taxon>Neoheterodontei</taxon>
        <taxon>Myida</taxon>
        <taxon>Dreissenoidea</taxon>
        <taxon>Dreissenidae</taxon>
        <taxon>Dreissena</taxon>
    </lineage>
</organism>
<protein>
    <submittedName>
        <fullName evidence="2">Uncharacterized protein</fullName>
    </submittedName>
</protein>
<accession>A0A9D4LRV8</accession>
<reference evidence="2" key="2">
    <citation type="submission" date="2020-11" db="EMBL/GenBank/DDBJ databases">
        <authorList>
            <person name="McCartney M.A."/>
            <person name="Auch B."/>
            <person name="Kono T."/>
            <person name="Mallez S."/>
            <person name="Becker A."/>
            <person name="Gohl D.M."/>
            <person name="Silverstein K.A.T."/>
            <person name="Koren S."/>
            <person name="Bechman K.B."/>
            <person name="Herman A."/>
            <person name="Abrahante J.E."/>
            <person name="Garbe J."/>
        </authorList>
    </citation>
    <scope>NUCLEOTIDE SEQUENCE</scope>
    <source>
        <strain evidence="2">Duluth1</strain>
        <tissue evidence="2">Whole animal</tissue>
    </source>
</reference>
<evidence type="ECO:0000313" key="2">
    <source>
        <dbReference type="EMBL" id="KAH3862668.1"/>
    </source>
</evidence>
<sequence length="54" mass="5883">MEAYYKAEQKHLASSQVLATSTVRKRTAPTPVQAPVKRAKGSESERPGPSCQKP</sequence>
<name>A0A9D4LRV8_DREPO</name>
<keyword evidence="3" id="KW-1185">Reference proteome</keyword>
<feature type="region of interest" description="Disordered" evidence="1">
    <location>
        <begin position="1"/>
        <end position="54"/>
    </location>
</feature>
<comment type="caution">
    <text evidence="2">The sequence shown here is derived from an EMBL/GenBank/DDBJ whole genome shotgun (WGS) entry which is preliminary data.</text>
</comment>
<evidence type="ECO:0000256" key="1">
    <source>
        <dbReference type="SAM" id="MobiDB-lite"/>
    </source>
</evidence>
<evidence type="ECO:0000313" key="3">
    <source>
        <dbReference type="Proteomes" id="UP000828390"/>
    </source>
</evidence>
<dbReference type="AlphaFoldDB" id="A0A9D4LRV8"/>
<proteinExistence type="predicted"/>
<dbReference type="Proteomes" id="UP000828390">
    <property type="component" value="Unassembled WGS sequence"/>
</dbReference>
<reference evidence="2" key="1">
    <citation type="journal article" date="2019" name="bioRxiv">
        <title>The Genome of the Zebra Mussel, Dreissena polymorpha: A Resource for Invasive Species Research.</title>
        <authorList>
            <person name="McCartney M.A."/>
            <person name="Auch B."/>
            <person name="Kono T."/>
            <person name="Mallez S."/>
            <person name="Zhang Y."/>
            <person name="Obille A."/>
            <person name="Becker A."/>
            <person name="Abrahante J.E."/>
            <person name="Garbe J."/>
            <person name="Badalamenti J.P."/>
            <person name="Herman A."/>
            <person name="Mangelson H."/>
            <person name="Liachko I."/>
            <person name="Sullivan S."/>
            <person name="Sone E.D."/>
            <person name="Koren S."/>
            <person name="Silverstein K.A.T."/>
            <person name="Beckman K.B."/>
            <person name="Gohl D.M."/>
        </authorList>
    </citation>
    <scope>NUCLEOTIDE SEQUENCE</scope>
    <source>
        <strain evidence="2">Duluth1</strain>
        <tissue evidence="2">Whole animal</tissue>
    </source>
</reference>